<dbReference type="PANTHER" id="PTHR11943:SF1">
    <property type="entry name" value="GALACTOSE-1-PHOSPHATE URIDYLYLTRANSFERASE"/>
    <property type="match status" value="1"/>
</dbReference>
<evidence type="ECO:0000256" key="8">
    <source>
        <dbReference type="PIRSR" id="PIRSR000808-1"/>
    </source>
</evidence>
<dbReference type="GO" id="GO:0033499">
    <property type="term" value="P:galactose catabolic process via UDP-galactose, Leloir pathway"/>
    <property type="evidence" value="ECO:0007669"/>
    <property type="project" value="TreeGrafter"/>
</dbReference>
<keyword evidence="5 9" id="KW-0479">Metal-binding</keyword>
<dbReference type="InterPro" id="IPR036265">
    <property type="entry name" value="HIT-like_sf"/>
</dbReference>
<evidence type="ECO:0000259" key="11">
    <source>
        <dbReference type="Pfam" id="PF01087"/>
    </source>
</evidence>
<dbReference type="InterPro" id="IPR001937">
    <property type="entry name" value="GalP_UDPtransf1"/>
</dbReference>
<name>A0A0C3DNT6_9AGAM</name>
<feature type="binding site" evidence="10">
    <location>
        <position position="314"/>
    </location>
    <ligand>
        <name>Fe cation</name>
        <dbReference type="ChEBI" id="CHEBI:24875"/>
    </ligand>
</feature>
<dbReference type="OrthoDB" id="418412at2759"/>
<dbReference type="Gene3D" id="3.30.428.10">
    <property type="entry name" value="HIT-like"/>
    <property type="match status" value="2"/>
</dbReference>
<dbReference type="InterPro" id="IPR005849">
    <property type="entry name" value="GalP_Utransf_N"/>
</dbReference>
<feature type="binding site" evidence="10">
    <location>
        <position position="340"/>
    </location>
    <ligand>
        <name>Fe cation</name>
        <dbReference type="ChEBI" id="CHEBI:24875"/>
    </ligand>
</feature>
<accession>A0A0C3DNT6</accession>
<dbReference type="STRING" id="1036808.A0A0C3DNT6"/>
<dbReference type="HOGENOM" id="CLU_029960_0_0_1"/>
<dbReference type="PANTHER" id="PTHR11943">
    <property type="entry name" value="GALACTOSE-1-PHOSPHATE URIDYLYLTRANSFERASE"/>
    <property type="match status" value="1"/>
</dbReference>
<dbReference type="GO" id="GO:0005737">
    <property type="term" value="C:cytoplasm"/>
    <property type="evidence" value="ECO:0007669"/>
    <property type="project" value="TreeGrafter"/>
</dbReference>
<keyword evidence="10" id="KW-0408">Iron</keyword>
<keyword evidence="3" id="KW-0808">Transferase</keyword>
<dbReference type="FunCoup" id="A0A0C3DNT6">
    <property type="interactions" value="208"/>
</dbReference>
<dbReference type="EMBL" id="KN822098">
    <property type="protein sequence ID" value="KIM57661.1"/>
    <property type="molecule type" value="Genomic_DNA"/>
</dbReference>
<feature type="binding site" evidence="9">
    <location>
        <position position="51"/>
    </location>
    <ligand>
        <name>Zn(2+)</name>
        <dbReference type="ChEBI" id="CHEBI:29105"/>
    </ligand>
</feature>
<dbReference type="Pfam" id="PF02744">
    <property type="entry name" value="GalP_UDP_tr_C"/>
    <property type="match status" value="1"/>
</dbReference>
<organism evidence="13 14">
    <name type="scientific">Scleroderma citrinum Foug A</name>
    <dbReference type="NCBI Taxonomy" id="1036808"/>
    <lineage>
        <taxon>Eukaryota</taxon>
        <taxon>Fungi</taxon>
        <taxon>Dikarya</taxon>
        <taxon>Basidiomycota</taxon>
        <taxon>Agaricomycotina</taxon>
        <taxon>Agaricomycetes</taxon>
        <taxon>Agaricomycetidae</taxon>
        <taxon>Boletales</taxon>
        <taxon>Sclerodermatineae</taxon>
        <taxon>Sclerodermataceae</taxon>
        <taxon>Scleroderma</taxon>
    </lineage>
</organism>
<evidence type="ECO:0000259" key="12">
    <source>
        <dbReference type="Pfam" id="PF02744"/>
    </source>
</evidence>
<evidence type="ECO:0000256" key="6">
    <source>
        <dbReference type="ARBA" id="ARBA00022833"/>
    </source>
</evidence>
<feature type="binding site" evidence="10">
    <location>
        <position position="200"/>
    </location>
    <ligand>
        <name>Fe cation</name>
        <dbReference type="ChEBI" id="CHEBI:24875"/>
    </ligand>
</feature>
<evidence type="ECO:0000256" key="9">
    <source>
        <dbReference type="PIRSR" id="PIRSR000808-3"/>
    </source>
</evidence>
<sequence>MDFDPATHPHRRYNPLTNVYILVSPHRTKRPWLGQSEPAALSDAPRYDPACYLCPGNTRTGGEKNGDYEHTMVFENDYPAILPPPGPTAPSVVHPLLVAEPVQGACDVVCFHPRHDLSFPTLGLDDVVKIVEEWIHVYARRGAQSGIEYVQIFEVLLYAQVHVNIENWSQNKGAMMGCSNPHPHSQVWSLTTVPTLPAKELTNLRNYATNTSVSTDAPKGPNNHPCLLCEYVHHELSALEPERIVVTNDHFVALVPWWAYWPFEVMISPHRRHIPSMVHFTEEEKIAFADIMRRVSIRYDNLFECSFAYAMGIHQRPLPPRKVDGVIEEDEGDIAHFHVHFEPPLLRSASVRKFMAGFEVMGEPQRDLTAEQAAKRLQDCSEVHYSTFRNDS</sequence>
<comment type="cofactor">
    <cofactor evidence="10">
        <name>Fe cation</name>
        <dbReference type="ChEBI" id="CHEBI:24875"/>
    </cofactor>
    <text evidence="10">Binds 1 Fe cation per subunit.</text>
</comment>
<feature type="active site" description="Tele-UMP-histidine intermediate" evidence="8">
    <location>
        <position position="184"/>
    </location>
</feature>
<feature type="binding site" evidence="9">
    <location>
        <position position="182"/>
    </location>
    <ligand>
        <name>Zn(2+)</name>
        <dbReference type="ChEBI" id="CHEBI:29105"/>
    </ligand>
</feature>
<feature type="domain" description="Galactose-1-phosphate uridyl transferase C-terminal" evidence="12">
    <location>
        <begin position="225"/>
        <end position="386"/>
    </location>
</feature>
<dbReference type="Proteomes" id="UP000053989">
    <property type="component" value="Unassembled WGS sequence"/>
</dbReference>
<keyword evidence="6 9" id="KW-0862">Zinc</keyword>
<feature type="domain" description="Galactose-1-phosphate uridyl transferase N-terminal" evidence="11">
    <location>
        <begin position="2"/>
        <end position="154"/>
    </location>
</feature>
<evidence type="ECO:0000256" key="5">
    <source>
        <dbReference type="ARBA" id="ARBA00022723"/>
    </source>
</evidence>
<dbReference type="AlphaFoldDB" id="A0A0C3DNT6"/>
<dbReference type="Pfam" id="PF01087">
    <property type="entry name" value="GalP_UDP_transf"/>
    <property type="match status" value="2"/>
</dbReference>
<feature type="binding site" evidence="10">
    <location>
        <position position="338"/>
    </location>
    <ligand>
        <name>Fe cation</name>
        <dbReference type="ChEBI" id="CHEBI:24875"/>
    </ligand>
</feature>
<dbReference type="NCBIfam" id="TIGR00209">
    <property type="entry name" value="galT_1"/>
    <property type="match status" value="1"/>
</dbReference>
<keyword evidence="14" id="KW-1185">Reference proteome</keyword>
<comment type="cofactor">
    <cofactor evidence="9">
        <name>Zn(2+)</name>
        <dbReference type="ChEBI" id="CHEBI:29105"/>
    </cofactor>
    <text evidence="9">Binds 1 zinc ion per subunit.</text>
</comment>
<comment type="similarity">
    <text evidence="1">Belongs to the galactose-1-phosphate uridylyltransferase type 1 family.</text>
</comment>
<proteinExistence type="inferred from homology"/>
<feature type="binding site" evidence="9">
    <location>
        <position position="115"/>
    </location>
    <ligand>
        <name>Zn(2+)</name>
        <dbReference type="ChEBI" id="CHEBI:29105"/>
    </ligand>
</feature>
<feature type="binding site" evidence="9">
    <location>
        <position position="54"/>
    </location>
    <ligand>
        <name>Zn(2+)</name>
        <dbReference type="ChEBI" id="CHEBI:29105"/>
    </ligand>
</feature>
<feature type="domain" description="Galactose-1-phosphate uridyl transferase N-terminal" evidence="11">
    <location>
        <begin position="170"/>
        <end position="194"/>
    </location>
</feature>
<dbReference type="UniPathway" id="UPA00214"/>
<keyword evidence="4" id="KW-0548">Nucleotidyltransferase</keyword>
<dbReference type="GO" id="GO:0008108">
    <property type="term" value="F:UDP-glucose:hexose-1-phosphate uridylyltransferase activity"/>
    <property type="evidence" value="ECO:0007669"/>
    <property type="project" value="InterPro"/>
</dbReference>
<gene>
    <name evidence="13" type="ORF">SCLCIDRAFT_1219354</name>
</gene>
<evidence type="ECO:0000313" key="13">
    <source>
        <dbReference type="EMBL" id="KIM57661.1"/>
    </source>
</evidence>
<evidence type="ECO:0000256" key="10">
    <source>
        <dbReference type="PIRSR" id="PIRSR000808-4"/>
    </source>
</evidence>
<protein>
    <recommendedName>
        <fullName evidence="2">Galactose-1-phosphate uridylyltransferase</fullName>
    </recommendedName>
</protein>
<dbReference type="GO" id="GO:0008270">
    <property type="term" value="F:zinc ion binding"/>
    <property type="evidence" value="ECO:0007669"/>
    <property type="project" value="InterPro"/>
</dbReference>
<evidence type="ECO:0000256" key="3">
    <source>
        <dbReference type="ARBA" id="ARBA00022679"/>
    </source>
</evidence>
<evidence type="ECO:0000256" key="1">
    <source>
        <dbReference type="ARBA" id="ARBA00010951"/>
    </source>
</evidence>
<dbReference type="PIRSF" id="PIRSF000808">
    <property type="entry name" value="GalT"/>
    <property type="match status" value="1"/>
</dbReference>
<evidence type="ECO:0000313" key="14">
    <source>
        <dbReference type="Proteomes" id="UP000053989"/>
    </source>
</evidence>
<reference evidence="14" key="2">
    <citation type="submission" date="2015-01" db="EMBL/GenBank/DDBJ databases">
        <title>Evolutionary Origins and Diversification of the Mycorrhizal Mutualists.</title>
        <authorList>
            <consortium name="DOE Joint Genome Institute"/>
            <consortium name="Mycorrhizal Genomics Consortium"/>
            <person name="Kohler A."/>
            <person name="Kuo A."/>
            <person name="Nagy L.G."/>
            <person name="Floudas D."/>
            <person name="Copeland A."/>
            <person name="Barry K.W."/>
            <person name="Cichocki N."/>
            <person name="Veneault-Fourrey C."/>
            <person name="LaButti K."/>
            <person name="Lindquist E.A."/>
            <person name="Lipzen A."/>
            <person name="Lundell T."/>
            <person name="Morin E."/>
            <person name="Murat C."/>
            <person name="Riley R."/>
            <person name="Ohm R."/>
            <person name="Sun H."/>
            <person name="Tunlid A."/>
            <person name="Henrissat B."/>
            <person name="Grigoriev I.V."/>
            <person name="Hibbett D.S."/>
            <person name="Martin F."/>
        </authorList>
    </citation>
    <scope>NUCLEOTIDE SEQUENCE [LARGE SCALE GENOMIC DNA]</scope>
    <source>
        <strain evidence="14">Foug A</strain>
    </source>
</reference>
<evidence type="ECO:0000256" key="4">
    <source>
        <dbReference type="ARBA" id="ARBA00022695"/>
    </source>
</evidence>
<evidence type="ECO:0000256" key="7">
    <source>
        <dbReference type="ARBA" id="ARBA00023277"/>
    </source>
</evidence>
<dbReference type="InParanoid" id="A0A0C3DNT6"/>
<keyword evidence="7" id="KW-0119">Carbohydrate metabolism</keyword>
<evidence type="ECO:0000256" key="2">
    <source>
        <dbReference type="ARBA" id="ARBA00016340"/>
    </source>
</evidence>
<reference evidence="13 14" key="1">
    <citation type="submission" date="2014-04" db="EMBL/GenBank/DDBJ databases">
        <authorList>
            <consortium name="DOE Joint Genome Institute"/>
            <person name="Kuo A."/>
            <person name="Kohler A."/>
            <person name="Nagy L.G."/>
            <person name="Floudas D."/>
            <person name="Copeland A."/>
            <person name="Barry K.W."/>
            <person name="Cichocki N."/>
            <person name="Veneault-Fourrey C."/>
            <person name="LaButti K."/>
            <person name="Lindquist E.A."/>
            <person name="Lipzen A."/>
            <person name="Lundell T."/>
            <person name="Morin E."/>
            <person name="Murat C."/>
            <person name="Sun H."/>
            <person name="Tunlid A."/>
            <person name="Henrissat B."/>
            <person name="Grigoriev I.V."/>
            <person name="Hibbett D.S."/>
            <person name="Martin F."/>
            <person name="Nordberg H.P."/>
            <person name="Cantor M.N."/>
            <person name="Hua S.X."/>
        </authorList>
    </citation>
    <scope>NUCLEOTIDE SEQUENCE [LARGE SCALE GENOMIC DNA]</scope>
    <source>
        <strain evidence="13 14">Foug A</strain>
    </source>
</reference>
<dbReference type="SUPFAM" id="SSF54197">
    <property type="entry name" value="HIT-like"/>
    <property type="match status" value="2"/>
</dbReference>
<dbReference type="InterPro" id="IPR005850">
    <property type="entry name" value="GalP_Utransf_C"/>
</dbReference>
<dbReference type="CDD" id="cd00608">
    <property type="entry name" value="GalT"/>
    <property type="match status" value="1"/>
</dbReference>